<evidence type="ECO:0000259" key="12">
    <source>
        <dbReference type="Pfam" id="PF00905"/>
    </source>
</evidence>
<gene>
    <name evidence="16" type="primary">pbpC</name>
    <name evidence="15" type="ORF">EDC16_101133</name>
    <name evidence="16" type="ORF">FHQ21_02550</name>
</gene>
<keyword evidence="5" id="KW-0645">Protease</keyword>
<evidence type="ECO:0000313" key="16">
    <source>
        <dbReference type="EMBL" id="TNG93064.1"/>
    </source>
</evidence>
<evidence type="ECO:0000256" key="11">
    <source>
        <dbReference type="ARBA" id="ARBA00049902"/>
    </source>
</evidence>
<dbReference type="EC" id="2.4.99.28" evidence="10"/>
<dbReference type="Proteomes" id="UP000305526">
    <property type="component" value="Unassembled WGS sequence"/>
</dbReference>
<dbReference type="NCBIfam" id="TIGR02073">
    <property type="entry name" value="PBP_1c"/>
    <property type="match status" value="1"/>
</dbReference>
<dbReference type="InterPro" id="IPR011815">
    <property type="entry name" value="PBP_1c"/>
</dbReference>
<evidence type="ECO:0000256" key="9">
    <source>
        <dbReference type="ARBA" id="ARBA00023268"/>
    </source>
</evidence>
<dbReference type="GO" id="GO:0004180">
    <property type="term" value="F:carboxypeptidase activity"/>
    <property type="evidence" value="ECO:0007669"/>
    <property type="project" value="UniProtKB-KW"/>
</dbReference>
<keyword evidence="4" id="KW-0121">Carboxypeptidase</keyword>
<dbReference type="InterPro" id="IPR036950">
    <property type="entry name" value="PBP_transglycosylase"/>
</dbReference>
<comment type="similarity">
    <text evidence="2">In the C-terminal section; belongs to the transpeptidase family.</text>
</comment>
<evidence type="ECO:0000259" key="14">
    <source>
        <dbReference type="Pfam" id="PF06832"/>
    </source>
</evidence>
<feature type="domain" description="Penicillin-binding C-terminal" evidence="14">
    <location>
        <begin position="623"/>
        <end position="699"/>
    </location>
</feature>
<evidence type="ECO:0000256" key="3">
    <source>
        <dbReference type="ARBA" id="ARBA00007739"/>
    </source>
</evidence>
<name>A0A4R3YGX6_9PAST</name>
<dbReference type="InterPro" id="IPR001460">
    <property type="entry name" value="PCN-bd_Tpept"/>
</dbReference>
<dbReference type="Gene3D" id="3.40.710.10">
    <property type="entry name" value="DD-peptidase/beta-lactamase superfamily"/>
    <property type="match status" value="1"/>
</dbReference>
<evidence type="ECO:0000256" key="7">
    <source>
        <dbReference type="ARBA" id="ARBA00022679"/>
    </source>
</evidence>
<comment type="similarity">
    <text evidence="3">In the N-terminal section; belongs to the glycosyltransferase 51 family.</text>
</comment>
<dbReference type="InterPro" id="IPR023346">
    <property type="entry name" value="Lysozyme-like_dom_sf"/>
</dbReference>
<reference evidence="15 17" key="1">
    <citation type="submission" date="2019-03" db="EMBL/GenBank/DDBJ databases">
        <title>Genomic Encyclopedia of Type Strains, Phase IV (KMG-IV): sequencing the most valuable type-strain genomes for metagenomic binning, comparative biology and taxonomic classification.</title>
        <authorList>
            <person name="Goeker M."/>
        </authorList>
    </citation>
    <scope>NUCLEOTIDE SEQUENCE [LARGE SCALE GENOMIC DNA]</scope>
    <source>
        <strain evidence="15 17">DSM 28140</strain>
    </source>
</reference>
<feature type="domain" description="Penicillin-binding protein transpeptidase" evidence="12">
    <location>
        <begin position="314"/>
        <end position="537"/>
    </location>
</feature>
<keyword evidence="7" id="KW-0808">Transferase</keyword>
<organism evidence="15 17">
    <name type="scientific">Testudinibacter aquarius</name>
    <dbReference type="NCBI Taxonomy" id="1524974"/>
    <lineage>
        <taxon>Bacteria</taxon>
        <taxon>Pseudomonadati</taxon>
        <taxon>Pseudomonadota</taxon>
        <taxon>Gammaproteobacteria</taxon>
        <taxon>Pasteurellales</taxon>
        <taxon>Pasteurellaceae</taxon>
        <taxon>Testudinibacter</taxon>
    </lineage>
</organism>
<protein>
    <recommendedName>
        <fullName evidence="10">peptidoglycan glycosyltransferase</fullName>
        <ecNumber evidence="10">2.4.99.28</ecNumber>
    </recommendedName>
</protein>
<keyword evidence="8" id="KW-0378">Hydrolase</keyword>
<evidence type="ECO:0000256" key="5">
    <source>
        <dbReference type="ARBA" id="ARBA00022670"/>
    </source>
</evidence>
<dbReference type="Proteomes" id="UP000294619">
    <property type="component" value="Unassembled WGS sequence"/>
</dbReference>
<dbReference type="GO" id="GO:0030288">
    <property type="term" value="C:outer membrane-bounded periplasmic space"/>
    <property type="evidence" value="ECO:0007669"/>
    <property type="project" value="TreeGrafter"/>
</dbReference>
<dbReference type="SUPFAM" id="SSF53955">
    <property type="entry name" value="Lysozyme-like"/>
    <property type="match status" value="1"/>
</dbReference>
<dbReference type="Pfam" id="PF06832">
    <property type="entry name" value="BiPBP_C"/>
    <property type="match status" value="1"/>
</dbReference>
<dbReference type="InterPro" id="IPR012338">
    <property type="entry name" value="Beta-lactam/transpept-like"/>
</dbReference>
<keyword evidence="9" id="KW-0511">Multifunctional enzyme</keyword>
<dbReference type="SUPFAM" id="SSF56601">
    <property type="entry name" value="beta-lactamase/transpeptidase-like"/>
    <property type="match status" value="1"/>
</dbReference>
<dbReference type="Pfam" id="PF00912">
    <property type="entry name" value="Transgly"/>
    <property type="match status" value="1"/>
</dbReference>
<dbReference type="InterPro" id="IPR001264">
    <property type="entry name" value="Glyco_trans_51"/>
</dbReference>
<dbReference type="InterPro" id="IPR050396">
    <property type="entry name" value="Glycosyltr_51/Transpeptidase"/>
</dbReference>
<accession>A0A4R3YGX6</accession>
<keyword evidence="18" id="KW-1185">Reference proteome</keyword>
<evidence type="ECO:0000256" key="6">
    <source>
        <dbReference type="ARBA" id="ARBA00022676"/>
    </source>
</evidence>
<dbReference type="AlphaFoldDB" id="A0A4R3YGX6"/>
<evidence type="ECO:0000313" key="18">
    <source>
        <dbReference type="Proteomes" id="UP000305526"/>
    </source>
</evidence>
<evidence type="ECO:0000256" key="2">
    <source>
        <dbReference type="ARBA" id="ARBA00007090"/>
    </source>
</evidence>
<dbReference type="PANTHER" id="PTHR32282:SF15">
    <property type="entry name" value="PENICILLIN-BINDING PROTEIN 1C"/>
    <property type="match status" value="1"/>
</dbReference>
<evidence type="ECO:0000313" key="15">
    <source>
        <dbReference type="EMBL" id="TCV89823.1"/>
    </source>
</evidence>
<dbReference type="PANTHER" id="PTHR32282">
    <property type="entry name" value="BINDING PROTEIN TRANSPEPTIDASE, PUTATIVE-RELATED"/>
    <property type="match status" value="1"/>
</dbReference>
<dbReference type="Pfam" id="PF00905">
    <property type="entry name" value="Transpeptidase"/>
    <property type="match status" value="1"/>
</dbReference>
<comment type="catalytic activity">
    <reaction evidence="11">
        <text>[GlcNAc-(1-&gt;4)-Mur2Ac(oyl-L-Ala-gamma-D-Glu-L-Lys-D-Ala-D-Ala)](n)-di-trans,octa-cis-undecaprenyl diphosphate + beta-D-GlcNAc-(1-&gt;4)-Mur2Ac(oyl-L-Ala-gamma-D-Glu-L-Lys-D-Ala-D-Ala)-di-trans,octa-cis-undecaprenyl diphosphate = [GlcNAc-(1-&gt;4)-Mur2Ac(oyl-L-Ala-gamma-D-Glu-L-Lys-D-Ala-D-Ala)](n+1)-di-trans,octa-cis-undecaprenyl diphosphate + di-trans,octa-cis-undecaprenyl diphosphate + H(+)</text>
        <dbReference type="Rhea" id="RHEA:23708"/>
        <dbReference type="Rhea" id="RHEA-COMP:9602"/>
        <dbReference type="Rhea" id="RHEA-COMP:9603"/>
        <dbReference type="ChEBI" id="CHEBI:15378"/>
        <dbReference type="ChEBI" id="CHEBI:58405"/>
        <dbReference type="ChEBI" id="CHEBI:60033"/>
        <dbReference type="ChEBI" id="CHEBI:78435"/>
        <dbReference type="EC" id="2.4.99.28"/>
    </reaction>
</comment>
<dbReference type="InterPro" id="IPR009647">
    <property type="entry name" value="PBP_C"/>
</dbReference>
<dbReference type="GO" id="GO:0009252">
    <property type="term" value="P:peptidoglycan biosynthetic process"/>
    <property type="evidence" value="ECO:0007669"/>
    <property type="project" value="UniProtKB-UniPathway"/>
</dbReference>
<comment type="caution">
    <text evidence="15">The sequence shown here is derived from an EMBL/GenBank/DDBJ whole genome shotgun (WGS) entry which is preliminary data.</text>
</comment>
<evidence type="ECO:0000259" key="13">
    <source>
        <dbReference type="Pfam" id="PF00912"/>
    </source>
</evidence>
<dbReference type="GO" id="GO:0008955">
    <property type="term" value="F:peptidoglycan glycosyltransferase activity"/>
    <property type="evidence" value="ECO:0007669"/>
    <property type="project" value="UniProtKB-EC"/>
</dbReference>
<evidence type="ECO:0000256" key="1">
    <source>
        <dbReference type="ARBA" id="ARBA00004752"/>
    </source>
</evidence>
<feature type="domain" description="Glycosyl transferase family 51" evidence="13">
    <location>
        <begin position="67"/>
        <end position="232"/>
    </location>
</feature>
<dbReference type="UniPathway" id="UPA00219"/>
<dbReference type="RefSeq" id="WP_132964361.1">
    <property type="nucleotide sequence ID" value="NZ_LEKL01000014.1"/>
</dbReference>
<proteinExistence type="inferred from homology"/>
<comment type="pathway">
    <text evidence="1">Cell wall biogenesis; peptidoglycan biosynthesis.</text>
</comment>
<dbReference type="EMBL" id="VDGV01000014">
    <property type="protein sequence ID" value="TNG93064.1"/>
    <property type="molecule type" value="Genomic_DNA"/>
</dbReference>
<reference evidence="16 18" key="2">
    <citation type="submission" date="2019-05" db="EMBL/GenBank/DDBJ databases">
        <title>Pasteurellaceae isolates from reptiles.</title>
        <authorList>
            <person name="Bojesen A.M."/>
            <person name="Lund E."/>
        </authorList>
    </citation>
    <scope>NUCLEOTIDE SEQUENCE [LARGE SCALE GENOMIC DNA]</scope>
    <source>
        <strain evidence="16 18">ELNT2x</strain>
    </source>
</reference>
<evidence type="ECO:0000313" key="17">
    <source>
        <dbReference type="Proteomes" id="UP000294619"/>
    </source>
</evidence>
<evidence type="ECO:0000256" key="4">
    <source>
        <dbReference type="ARBA" id="ARBA00022645"/>
    </source>
</evidence>
<dbReference type="GO" id="GO:0008658">
    <property type="term" value="F:penicillin binding"/>
    <property type="evidence" value="ECO:0007669"/>
    <property type="project" value="InterPro"/>
</dbReference>
<evidence type="ECO:0000256" key="8">
    <source>
        <dbReference type="ARBA" id="ARBA00022801"/>
    </source>
</evidence>
<dbReference type="Gene3D" id="1.10.3810.10">
    <property type="entry name" value="Biosynthetic peptidoglycan transglycosylase-like"/>
    <property type="match status" value="1"/>
</dbReference>
<dbReference type="GO" id="GO:0006508">
    <property type="term" value="P:proteolysis"/>
    <property type="evidence" value="ECO:0007669"/>
    <property type="project" value="UniProtKB-KW"/>
</dbReference>
<evidence type="ECO:0000256" key="10">
    <source>
        <dbReference type="ARBA" id="ARBA00044770"/>
    </source>
</evidence>
<keyword evidence="6" id="KW-0328">Glycosyltransferase</keyword>
<sequence length="734" mass="83183">MLSSNKNAMFRYRRTLMITALLLFLLIFATPRLLDRCFPLDLQRYQQHSLLITDRNGEWLRWYLSPDQTWRLPLQQNQLPNDYLMLLINYEDRRFYQHSGIDYRAVMRAVGQNLTRGRIISGASTLSMQTARLLMPHSRGWSGKFTELFRAWQLEHHFSKAQILQMYMQLAPMGGNLEGVTSAAYYYFNKPADKLSLAEAAWLVSLPQSPYYYHPLRYPQRAKQVRDRVLQRALEAKLISPAQYQSAVSQAVEIQVTAFPLIAPHFSDQKRAQKRNQAHQQAVIKTSLHKPLQVELEKLLQRSLYNRHPNSNLAAAIIDNHSGEYLAYVGSADFFSQARSGQVDMLQAVRSPGSALKPFITLFAFDWLNYQPATLIQDTPITADSYQPTNYDGHYQGEISLATALVRSRNVPAVRLLRMINPFRFNHHLQQQGLTLYYPPNAQPNLAVALGGVGIKGSQLLQLYRTLANCAYQNSVDEKAASNRSQRLATAQSCWQVSEILQQSQDQNGRIFWGKEPVAFKTGTAYGWRDQWLFAYTKQYSLVLWSGRADGKFAEQRASAEDLIPLLRNVLNLLPNPPRSYTPPSYPLVIRSGSLPTHLQRVNEQSIANPQRASGRSTQSAVSTAHLPLSINTPLHNSQLEFPQARDLSLQISGGKPPYLWFLNDNLIEQGFQTRYLLPINGNGSYRLVVVDSNGDSVQSDFRIRFVATPQSTPNRAKIIPATAAEPATSANAD</sequence>
<dbReference type="EMBL" id="SMCP01000001">
    <property type="protein sequence ID" value="TCV89823.1"/>
    <property type="molecule type" value="Genomic_DNA"/>
</dbReference>